<accession>A0AAE3P3N6</accession>
<reference evidence="2" key="1">
    <citation type="submission" date="2023-03" db="EMBL/GenBank/DDBJ databases">
        <title>Stygiobacter electus gen. nov., sp. nov., facultatively anaerobic thermotolerant bacterium of the class Ignavibacteria from a well of Yessentuki mineral water deposit.</title>
        <authorList>
            <person name="Podosokorskaya O.A."/>
            <person name="Elcheninov A.G."/>
            <person name="Petrova N.F."/>
            <person name="Zavarzina D.G."/>
            <person name="Kublanov I.V."/>
            <person name="Merkel A.Y."/>
        </authorList>
    </citation>
    <scope>NUCLEOTIDE SEQUENCE</scope>
    <source>
        <strain evidence="2">09-Me</strain>
    </source>
</reference>
<gene>
    <name evidence="2" type="ORF">P0M35_08970</name>
</gene>
<dbReference type="EMBL" id="JARGDL010000011">
    <property type="protein sequence ID" value="MDF1612280.1"/>
    <property type="molecule type" value="Genomic_DNA"/>
</dbReference>
<proteinExistence type="predicted"/>
<keyword evidence="3" id="KW-1185">Reference proteome</keyword>
<feature type="chain" id="PRO_5042153465" description="Lipoprotein" evidence="1">
    <location>
        <begin position="22"/>
        <end position="158"/>
    </location>
</feature>
<dbReference type="Proteomes" id="UP001221302">
    <property type="component" value="Unassembled WGS sequence"/>
</dbReference>
<dbReference type="AlphaFoldDB" id="A0AAE3P3N6"/>
<organism evidence="2 3">
    <name type="scientific">Stygiobacter electus</name>
    <dbReference type="NCBI Taxonomy" id="3032292"/>
    <lineage>
        <taxon>Bacteria</taxon>
        <taxon>Pseudomonadati</taxon>
        <taxon>Ignavibacteriota</taxon>
        <taxon>Ignavibacteria</taxon>
        <taxon>Ignavibacteriales</taxon>
        <taxon>Melioribacteraceae</taxon>
        <taxon>Stygiobacter</taxon>
    </lineage>
</organism>
<evidence type="ECO:0000313" key="2">
    <source>
        <dbReference type="EMBL" id="MDF1612280.1"/>
    </source>
</evidence>
<keyword evidence="1" id="KW-0732">Signal</keyword>
<protein>
    <recommendedName>
        <fullName evidence="4">Lipoprotein</fullName>
    </recommendedName>
</protein>
<name>A0AAE3P3N6_9BACT</name>
<sequence>MKLFRTLVLISFLSLNFIFFGCGDNKNEKNSLQNEKQVQTQAQTKSNLETPKIGKTWAAIQKDNIALKKTMEANKLENVHKFAFSISDLVNSLPGQSTGLPSDKMDKLKKLAKQVEDSAALLDEYGDAGDMKNTMAAIEKFNKLLDSIKSLYPEESFN</sequence>
<evidence type="ECO:0000313" key="3">
    <source>
        <dbReference type="Proteomes" id="UP001221302"/>
    </source>
</evidence>
<feature type="signal peptide" evidence="1">
    <location>
        <begin position="1"/>
        <end position="21"/>
    </location>
</feature>
<evidence type="ECO:0008006" key="4">
    <source>
        <dbReference type="Google" id="ProtNLM"/>
    </source>
</evidence>
<evidence type="ECO:0000256" key="1">
    <source>
        <dbReference type="SAM" id="SignalP"/>
    </source>
</evidence>
<comment type="caution">
    <text evidence="2">The sequence shown here is derived from an EMBL/GenBank/DDBJ whole genome shotgun (WGS) entry which is preliminary data.</text>
</comment>
<dbReference type="PROSITE" id="PS51257">
    <property type="entry name" value="PROKAR_LIPOPROTEIN"/>
    <property type="match status" value="1"/>
</dbReference>
<dbReference type="RefSeq" id="WP_321536051.1">
    <property type="nucleotide sequence ID" value="NZ_JARGDL010000011.1"/>
</dbReference>